<accession>A0A5C6YT29</accession>
<sequence length="375" mass="43917">MELNFYSSLVIAGIIQGVFLTFYILLLAKYRTRASIYLGLLILIITLSILQELLWEIGFVTSLEYYLLFVPYSFAEAALFFFFVMTFLYPDRKNTRVEKLFYLPFIIVLLASLIFKLAYLFLDITVPFFITTYTVMEFIDTYGDFLSIFMISLVLLILWKQIEIYQKKPAKYYTEIVKSKLTWLKILFILLFIFNIFWMYATIVGAIINENEYPAYLLLICISIIIYTLGYIGTRKIGVQEERRKIRKSFYVKQDYSISEETKGKHILLFEKMLIEEKKFLDSSITLESMAEDLQISSSHLSRMINSELKTTFSNYINLLRVNESKKYLLQPEFSDYTLVAIGLEAGFNSKTTFNTTFKKITGQTPSQFKKTTSN</sequence>
<proteinExistence type="predicted"/>
<keyword evidence="4" id="KW-1133">Transmembrane helix</keyword>
<evidence type="ECO:0000313" key="7">
    <source>
        <dbReference type="Proteomes" id="UP000321945"/>
    </source>
</evidence>
<feature type="transmembrane region" description="Helical" evidence="4">
    <location>
        <begin position="183"/>
        <end position="208"/>
    </location>
</feature>
<protein>
    <submittedName>
        <fullName evidence="6">Helix-turn-helix transcriptional regulator</fullName>
    </submittedName>
</protein>
<keyword evidence="4" id="KW-0812">Transmembrane</keyword>
<evidence type="ECO:0000256" key="4">
    <source>
        <dbReference type="SAM" id="Phobius"/>
    </source>
</evidence>
<keyword evidence="7" id="KW-1185">Reference proteome</keyword>
<feature type="transmembrane region" description="Helical" evidence="4">
    <location>
        <begin position="66"/>
        <end position="88"/>
    </location>
</feature>
<dbReference type="Pfam" id="PF12833">
    <property type="entry name" value="HTH_18"/>
    <property type="match status" value="1"/>
</dbReference>
<feature type="transmembrane region" description="Helical" evidence="4">
    <location>
        <begin position="6"/>
        <end position="28"/>
    </location>
</feature>
<dbReference type="PANTHER" id="PTHR43280">
    <property type="entry name" value="ARAC-FAMILY TRANSCRIPTIONAL REGULATOR"/>
    <property type="match status" value="1"/>
</dbReference>
<dbReference type="PANTHER" id="PTHR43280:SF2">
    <property type="entry name" value="HTH-TYPE TRANSCRIPTIONAL REGULATOR EXSA"/>
    <property type="match status" value="1"/>
</dbReference>
<feature type="domain" description="HTH araC/xylS-type" evidence="5">
    <location>
        <begin position="271"/>
        <end position="372"/>
    </location>
</feature>
<comment type="caution">
    <text evidence="6">The sequence shown here is derived from an EMBL/GenBank/DDBJ whole genome shotgun (WGS) entry which is preliminary data.</text>
</comment>
<reference evidence="6 7" key="1">
    <citation type="submission" date="2019-08" db="EMBL/GenBank/DDBJ databases">
        <title>Genome of Aequorivita lipolytica Y10-2 (type strain).</title>
        <authorList>
            <person name="Bowman J.P."/>
        </authorList>
    </citation>
    <scope>NUCLEOTIDE SEQUENCE [LARGE SCALE GENOMIC DNA]</scope>
    <source>
        <strain evidence="6 7">Y10-2</strain>
    </source>
</reference>
<keyword evidence="3" id="KW-0804">Transcription</keyword>
<gene>
    <name evidence="6" type="ORF">ESV24_00415</name>
</gene>
<dbReference type="EMBL" id="VORU01000001">
    <property type="protein sequence ID" value="TXD70590.1"/>
    <property type="molecule type" value="Genomic_DNA"/>
</dbReference>
<dbReference type="GO" id="GO:0043565">
    <property type="term" value="F:sequence-specific DNA binding"/>
    <property type="evidence" value="ECO:0007669"/>
    <property type="project" value="InterPro"/>
</dbReference>
<dbReference type="GO" id="GO:0003700">
    <property type="term" value="F:DNA-binding transcription factor activity"/>
    <property type="evidence" value="ECO:0007669"/>
    <property type="project" value="InterPro"/>
</dbReference>
<organism evidence="6 7">
    <name type="scientific">Aequorivita lipolytica</name>
    <dbReference type="NCBI Taxonomy" id="153267"/>
    <lineage>
        <taxon>Bacteria</taxon>
        <taxon>Pseudomonadati</taxon>
        <taxon>Bacteroidota</taxon>
        <taxon>Flavobacteriia</taxon>
        <taxon>Flavobacteriales</taxon>
        <taxon>Flavobacteriaceae</taxon>
        <taxon>Aequorivita</taxon>
    </lineage>
</organism>
<feature type="transmembrane region" description="Helical" evidence="4">
    <location>
        <begin position="100"/>
        <end position="122"/>
    </location>
</feature>
<evidence type="ECO:0000256" key="3">
    <source>
        <dbReference type="ARBA" id="ARBA00023163"/>
    </source>
</evidence>
<dbReference type="SMART" id="SM00342">
    <property type="entry name" value="HTH_ARAC"/>
    <property type="match status" value="1"/>
</dbReference>
<name>A0A5C6YT29_9FLAO</name>
<keyword evidence="1" id="KW-0805">Transcription regulation</keyword>
<dbReference type="SUPFAM" id="SSF46689">
    <property type="entry name" value="Homeodomain-like"/>
    <property type="match status" value="1"/>
</dbReference>
<feature type="transmembrane region" description="Helical" evidence="4">
    <location>
        <begin position="142"/>
        <end position="162"/>
    </location>
</feature>
<dbReference type="Gene3D" id="1.10.10.60">
    <property type="entry name" value="Homeodomain-like"/>
    <property type="match status" value="2"/>
</dbReference>
<dbReference type="AlphaFoldDB" id="A0A5C6YT29"/>
<feature type="transmembrane region" description="Helical" evidence="4">
    <location>
        <begin position="214"/>
        <end position="234"/>
    </location>
</feature>
<keyword evidence="2" id="KW-0238">DNA-binding</keyword>
<keyword evidence="4" id="KW-0472">Membrane</keyword>
<feature type="transmembrane region" description="Helical" evidence="4">
    <location>
        <begin position="35"/>
        <end position="54"/>
    </location>
</feature>
<evidence type="ECO:0000259" key="5">
    <source>
        <dbReference type="PROSITE" id="PS01124"/>
    </source>
</evidence>
<evidence type="ECO:0000256" key="2">
    <source>
        <dbReference type="ARBA" id="ARBA00023125"/>
    </source>
</evidence>
<evidence type="ECO:0000313" key="6">
    <source>
        <dbReference type="EMBL" id="TXD70590.1"/>
    </source>
</evidence>
<dbReference type="PROSITE" id="PS01124">
    <property type="entry name" value="HTH_ARAC_FAMILY_2"/>
    <property type="match status" value="1"/>
</dbReference>
<dbReference type="RefSeq" id="WP_111813345.1">
    <property type="nucleotide sequence ID" value="NZ_CBCRZQ010000001.1"/>
</dbReference>
<dbReference type="InterPro" id="IPR009057">
    <property type="entry name" value="Homeodomain-like_sf"/>
</dbReference>
<dbReference type="InterPro" id="IPR018062">
    <property type="entry name" value="HTH_AraC-typ_CS"/>
</dbReference>
<dbReference type="InterPro" id="IPR018060">
    <property type="entry name" value="HTH_AraC"/>
</dbReference>
<dbReference type="Proteomes" id="UP000321945">
    <property type="component" value="Unassembled WGS sequence"/>
</dbReference>
<dbReference type="OrthoDB" id="9779074at2"/>
<evidence type="ECO:0000256" key="1">
    <source>
        <dbReference type="ARBA" id="ARBA00023015"/>
    </source>
</evidence>
<dbReference type="PROSITE" id="PS00041">
    <property type="entry name" value="HTH_ARAC_FAMILY_1"/>
    <property type="match status" value="1"/>
</dbReference>